<reference evidence="2 3" key="1">
    <citation type="submission" date="2018-01" db="EMBL/GenBank/DDBJ databases">
        <title>Draft genome sequence of Jiangella sp. GTF31.</title>
        <authorList>
            <person name="Sahin N."/>
            <person name="Ay H."/>
            <person name="Saygin H."/>
        </authorList>
    </citation>
    <scope>NUCLEOTIDE SEQUENCE [LARGE SCALE GENOMIC DNA]</scope>
    <source>
        <strain evidence="2 3">GTF31</strain>
    </source>
</reference>
<feature type="compositionally biased region" description="Low complexity" evidence="1">
    <location>
        <begin position="138"/>
        <end position="154"/>
    </location>
</feature>
<keyword evidence="3" id="KW-1185">Reference proteome</keyword>
<dbReference type="Proteomes" id="UP000248764">
    <property type="component" value="Unassembled WGS sequence"/>
</dbReference>
<dbReference type="AlphaFoldDB" id="A0A2W2BL33"/>
<comment type="caution">
    <text evidence="2">The sequence shown here is derived from an EMBL/GenBank/DDBJ whole genome shotgun (WGS) entry which is preliminary data.</text>
</comment>
<feature type="region of interest" description="Disordered" evidence="1">
    <location>
        <begin position="110"/>
        <end position="161"/>
    </location>
</feature>
<evidence type="ECO:0000313" key="3">
    <source>
        <dbReference type="Proteomes" id="UP000248764"/>
    </source>
</evidence>
<sequence>MPTFEDPVADAFEAREALRGLAYATRNAPDRIAAYQVLESLQWATSALQTSLEQLSDAYRGYVGTTTLVGGDAVAGAAESRKIANRLRKAARHARHVAAEVTEAWDLDGHTDYTAAPPAGRTAWQLPAPPPPPPPSEQPSARPARGPRSRPGPADNGGLDL</sequence>
<name>A0A2W2BL33_9ACTN</name>
<evidence type="ECO:0000313" key="2">
    <source>
        <dbReference type="EMBL" id="PZF86030.1"/>
    </source>
</evidence>
<protein>
    <submittedName>
        <fullName evidence="2">Uncharacterized protein</fullName>
    </submittedName>
</protein>
<dbReference type="RefSeq" id="WP_111253036.1">
    <property type="nucleotide sequence ID" value="NZ_POTW01000004.1"/>
</dbReference>
<proteinExistence type="predicted"/>
<organism evidence="2 3">
    <name type="scientific">Jiangella anatolica</name>
    <dbReference type="NCBI Taxonomy" id="2670374"/>
    <lineage>
        <taxon>Bacteria</taxon>
        <taxon>Bacillati</taxon>
        <taxon>Actinomycetota</taxon>
        <taxon>Actinomycetes</taxon>
        <taxon>Jiangellales</taxon>
        <taxon>Jiangellaceae</taxon>
        <taxon>Jiangella</taxon>
    </lineage>
</organism>
<feature type="compositionally biased region" description="Pro residues" evidence="1">
    <location>
        <begin position="127"/>
        <end position="137"/>
    </location>
</feature>
<evidence type="ECO:0000256" key="1">
    <source>
        <dbReference type="SAM" id="MobiDB-lite"/>
    </source>
</evidence>
<gene>
    <name evidence="2" type="ORF">C1I92_02225</name>
</gene>
<accession>A0A2W2BL33</accession>
<dbReference type="EMBL" id="POTW01000004">
    <property type="protein sequence ID" value="PZF86030.1"/>
    <property type="molecule type" value="Genomic_DNA"/>
</dbReference>